<accession>D2NQK3</accession>
<reference evidence="2" key="1">
    <citation type="submission" date="2009-07" db="EMBL/GenBank/DDBJ databases">
        <title>Complete genome sequence of Rothia mucilaginosa DJ.</title>
        <authorList>
            <person name="Yamane K."/>
            <person name="Nambu T."/>
            <person name="Mashimo C."/>
            <person name="Sugimori C."/>
            <person name="Yamanaka T."/>
            <person name="Leung K."/>
            <person name="Fukushima H."/>
        </authorList>
    </citation>
    <scope>NUCLEOTIDE SEQUENCE [LARGE SCALE GENOMIC DNA]</scope>
    <source>
        <strain evidence="2">DY-18</strain>
    </source>
</reference>
<dbReference type="EMBL" id="AP011540">
    <property type="protein sequence ID" value="BAI63929.1"/>
    <property type="molecule type" value="Genomic_DNA"/>
</dbReference>
<name>D2NQK3_ROTMD</name>
<evidence type="ECO:0000313" key="2">
    <source>
        <dbReference type="Proteomes" id="UP000001883"/>
    </source>
</evidence>
<keyword evidence="2" id="KW-1185">Reference proteome</keyword>
<proteinExistence type="predicted"/>
<sequence>MLDGGGEASLDDGVCDSLSVEGALVLNGHGGDAVLDDVHGHAGHAGNFADLFADAHSAVVAGQAGCLNGGGAHDDFLSVMG</sequence>
<organism evidence="1 2">
    <name type="scientific">Rothia mucilaginosa (strain DY-18)</name>
    <name type="common">Stomatococcus mucilaginosus</name>
    <dbReference type="NCBI Taxonomy" id="680646"/>
    <lineage>
        <taxon>Bacteria</taxon>
        <taxon>Bacillati</taxon>
        <taxon>Actinomycetota</taxon>
        <taxon>Actinomycetes</taxon>
        <taxon>Micrococcales</taxon>
        <taxon>Micrococcaceae</taxon>
        <taxon>Rothia</taxon>
    </lineage>
</organism>
<evidence type="ECO:0000313" key="1">
    <source>
        <dbReference type="EMBL" id="BAI63929.1"/>
    </source>
</evidence>
<dbReference type="HOGENOM" id="CLU_2571729_0_0_11"/>
<protein>
    <submittedName>
        <fullName evidence="1">Asparagine synthase</fullName>
    </submittedName>
</protein>
<gene>
    <name evidence="1" type="ordered locus">RMDY18_00970</name>
</gene>
<reference evidence="1 2" key="3">
    <citation type="journal article" date="2010" name="Sequencing">
        <title>Complete Genome Sequence of Rothia mucilaginosa DY-18: A Clinical Isolate with Dense Meshwork-Like Structures from a Persistent Apical Periodontitis Lesion.</title>
        <authorList>
            <person name="Yamane K."/>
            <person name="Nambu T."/>
            <person name="Yamanaka T."/>
            <person name="Mashimo C."/>
            <person name="Sugimori C."/>
            <person name="Leung K.-P."/>
            <person name="Fukushima H."/>
        </authorList>
    </citation>
    <scope>NUCLEOTIDE SEQUENCE [LARGE SCALE GENOMIC DNA]</scope>
    <source>
        <strain evidence="1 2">DY-18</strain>
    </source>
</reference>
<dbReference type="AlphaFoldDB" id="D2NQK3"/>
<dbReference type="KEGG" id="rmu:RMDY18_00970"/>
<reference evidence="1 2" key="2">
    <citation type="journal article" date="2010" name="J Osaka Dent Univ">
        <title>Isolation and identification of Rothia mucilaginosa from persistent apical periodontitis lesions.</title>
        <authorList>
            <person name="Yamane K."/>
            <person name="Yoshida M."/>
            <person name="Fujihira T."/>
            <person name="Baba T."/>
            <person name="Tsuji N."/>
            <person name="Hayashi H."/>
            <person name="Sugimori C."/>
            <person name="Yamanaka T."/>
            <person name="Mashimo C."/>
            <person name="Nambu T."/>
            <person name="Kawai H."/>
            <person name="Fukushima H."/>
        </authorList>
    </citation>
    <scope>NUCLEOTIDE SEQUENCE [LARGE SCALE GENOMIC DNA]</scope>
    <source>
        <strain evidence="1 2">DY-18</strain>
    </source>
</reference>
<dbReference type="Proteomes" id="UP000001883">
    <property type="component" value="Chromosome"/>
</dbReference>